<sequence length="320" mass="34106">MSAPRTTDAPATGADVAGGYMGFVGVDTSGSSIMRVFPEWARILGLPTDRLVGHDLPVGAPADAYVELVERIRDDPQHRGALVTTHKMALYDAAHGLFDSVDPFANACGEISSIAKRDGRLLGHAKDPLTAGLALSEFLPSGHFASTGAAAIVLGAGGAGTALTWDLQERDDRPARTIVTDTSIGRLEHLRAVHERRGTPDGAVEYLHVASPEASSELLASAPPGSLVVNASGLGKDRPGSPLLDEAVFPLDSIVWEFNYRGSLEFLHQARAQEEARRLTVVDGWRYFIHGWSQVIAEVFDVELTPDLVEELADAATAVR</sequence>
<name>A0A444QF50_9MICO</name>
<proteinExistence type="predicted"/>
<accession>A0A444QF50</accession>
<dbReference type="RefSeq" id="WP_128497508.1">
    <property type="nucleotide sequence ID" value="NZ_RZNC01000001.1"/>
</dbReference>
<evidence type="ECO:0000313" key="2">
    <source>
        <dbReference type="Proteomes" id="UP000288603"/>
    </source>
</evidence>
<evidence type="ECO:0000313" key="1">
    <source>
        <dbReference type="EMBL" id="RWZ68237.1"/>
    </source>
</evidence>
<gene>
    <name evidence="1" type="ORF">ELQ92_03130</name>
</gene>
<protein>
    <submittedName>
        <fullName evidence="1">Shikimate dehydrogenase</fullName>
    </submittedName>
</protein>
<dbReference type="Proteomes" id="UP000288603">
    <property type="component" value="Unassembled WGS sequence"/>
</dbReference>
<dbReference type="OrthoDB" id="8990234at2"/>
<reference evidence="1 2" key="1">
    <citation type="submission" date="2018-12" db="EMBL/GenBank/DDBJ databases">
        <authorList>
            <person name="Li F."/>
        </authorList>
    </citation>
    <scope>NUCLEOTIDE SEQUENCE [LARGE SCALE GENOMIC DNA]</scope>
    <source>
        <strain evidence="1 2">8H24J-4-2</strain>
    </source>
</reference>
<comment type="caution">
    <text evidence="1">The sequence shown here is derived from an EMBL/GenBank/DDBJ whole genome shotgun (WGS) entry which is preliminary data.</text>
</comment>
<dbReference type="AlphaFoldDB" id="A0A444QF50"/>
<dbReference type="Gene3D" id="3.40.50.720">
    <property type="entry name" value="NAD(P)-binding Rossmann-like Domain"/>
    <property type="match status" value="1"/>
</dbReference>
<dbReference type="SUPFAM" id="SSF51735">
    <property type="entry name" value="NAD(P)-binding Rossmann-fold domains"/>
    <property type="match status" value="1"/>
</dbReference>
<dbReference type="EMBL" id="RZNC01000001">
    <property type="protein sequence ID" value="RWZ68237.1"/>
    <property type="molecule type" value="Genomic_DNA"/>
</dbReference>
<keyword evidence="2" id="KW-1185">Reference proteome</keyword>
<dbReference type="InterPro" id="IPR036291">
    <property type="entry name" value="NAD(P)-bd_dom_sf"/>
</dbReference>
<dbReference type="Gene3D" id="3.40.50.10860">
    <property type="entry name" value="Leucine Dehydrogenase, chain A, domain 1"/>
    <property type="match status" value="1"/>
</dbReference>
<organism evidence="1 2">
    <name type="scientific">Labedella populi</name>
    <dbReference type="NCBI Taxonomy" id="2498850"/>
    <lineage>
        <taxon>Bacteria</taxon>
        <taxon>Bacillati</taxon>
        <taxon>Actinomycetota</taxon>
        <taxon>Actinomycetes</taxon>
        <taxon>Micrococcales</taxon>
        <taxon>Microbacteriaceae</taxon>
        <taxon>Labedella</taxon>
    </lineage>
</organism>